<feature type="transmembrane region" description="Helical" evidence="8">
    <location>
        <begin position="398"/>
        <end position="418"/>
    </location>
</feature>
<evidence type="ECO:0000256" key="7">
    <source>
        <dbReference type="SAM" id="MobiDB-lite"/>
    </source>
</evidence>
<evidence type="ECO:0000313" key="11">
    <source>
        <dbReference type="EMBL" id="KIP06003.1"/>
    </source>
</evidence>
<feature type="transmembrane region" description="Helical" evidence="8">
    <location>
        <begin position="254"/>
        <end position="279"/>
    </location>
</feature>
<accession>A0A0C3PIX7</accession>
<protein>
    <recommendedName>
        <fullName evidence="10">Cytochrome b561 domain-containing protein</fullName>
    </recommendedName>
</protein>
<feature type="chain" id="PRO_5002167983" description="Cytochrome b561 domain-containing protein" evidence="9">
    <location>
        <begin position="24"/>
        <end position="515"/>
    </location>
</feature>
<dbReference type="SMART" id="SM00665">
    <property type="entry name" value="B561"/>
    <property type="match status" value="1"/>
</dbReference>
<evidence type="ECO:0000256" key="8">
    <source>
        <dbReference type="SAM" id="Phobius"/>
    </source>
</evidence>
<evidence type="ECO:0000259" key="10">
    <source>
        <dbReference type="PROSITE" id="PS50939"/>
    </source>
</evidence>
<dbReference type="SMART" id="SM00664">
    <property type="entry name" value="DoH"/>
    <property type="match status" value="1"/>
</dbReference>
<dbReference type="InterPro" id="IPR015920">
    <property type="entry name" value="Cellobiose_DH-like_cyt"/>
</dbReference>
<keyword evidence="4" id="KW-0249">Electron transport</keyword>
<dbReference type="InterPro" id="IPR006593">
    <property type="entry name" value="Cyt_b561/ferric_Rdtase_TM"/>
</dbReference>
<dbReference type="GO" id="GO:0016020">
    <property type="term" value="C:membrane"/>
    <property type="evidence" value="ECO:0007669"/>
    <property type="project" value="UniProtKB-SubCell"/>
</dbReference>
<feature type="domain" description="Cytochrome b561" evidence="10">
    <location>
        <begin position="215"/>
        <end position="423"/>
    </location>
</feature>
<evidence type="ECO:0000256" key="5">
    <source>
        <dbReference type="ARBA" id="ARBA00022989"/>
    </source>
</evidence>
<dbReference type="Gene3D" id="2.60.40.1210">
    <property type="entry name" value="Cellobiose dehydrogenase, cytochrome domain"/>
    <property type="match status" value="1"/>
</dbReference>
<keyword evidence="3 8" id="KW-0812">Transmembrane</keyword>
<reference evidence="11 12" key="1">
    <citation type="journal article" date="2014" name="PLoS Genet.">
        <title>Analysis of the Phlebiopsis gigantea genome, transcriptome and secretome provides insight into its pioneer colonization strategies of wood.</title>
        <authorList>
            <person name="Hori C."/>
            <person name="Ishida T."/>
            <person name="Igarashi K."/>
            <person name="Samejima M."/>
            <person name="Suzuki H."/>
            <person name="Master E."/>
            <person name="Ferreira P."/>
            <person name="Ruiz-Duenas F.J."/>
            <person name="Held B."/>
            <person name="Canessa P."/>
            <person name="Larrondo L.F."/>
            <person name="Schmoll M."/>
            <person name="Druzhinina I.S."/>
            <person name="Kubicek C.P."/>
            <person name="Gaskell J.A."/>
            <person name="Kersten P."/>
            <person name="St John F."/>
            <person name="Glasner J."/>
            <person name="Sabat G."/>
            <person name="Splinter BonDurant S."/>
            <person name="Syed K."/>
            <person name="Yadav J."/>
            <person name="Mgbeahuruike A.C."/>
            <person name="Kovalchuk A."/>
            <person name="Asiegbu F.O."/>
            <person name="Lackner G."/>
            <person name="Hoffmeister D."/>
            <person name="Rencoret J."/>
            <person name="Gutierrez A."/>
            <person name="Sun H."/>
            <person name="Lindquist E."/>
            <person name="Barry K."/>
            <person name="Riley R."/>
            <person name="Grigoriev I.V."/>
            <person name="Henrissat B."/>
            <person name="Kues U."/>
            <person name="Berka R.M."/>
            <person name="Martinez A.T."/>
            <person name="Covert S.F."/>
            <person name="Blanchette R.A."/>
            <person name="Cullen D."/>
        </authorList>
    </citation>
    <scope>NUCLEOTIDE SEQUENCE [LARGE SCALE GENOMIC DNA]</scope>
    <source>
        <strain evidence="11 12">11061_1 CR5-6</strain>
    </source>
</reference>
<feature type="signal peptide" evidence="9">
    <location>
        <begin position="1"/>
        <end position="23"/>
    </location>
</feature>
<dbReference type="Gene3D" id="1.20.120.1770">
    <property type="match status" value="1"/>
</dbReference>
<sequence>MPRHGTLILSACIAASWIPCIHAKSGALWCGTLMCVDAVIRGNTVSYEMKALNQLGWMAIGFGTSMNNTPVVVMWPNEDGSVTLSQRLATGHVEPHPDPSPSRVATVSNHMDITSDTSPILAFDMTNTGDSVQSLIWAFGVTSPNSTDPSADIEQHLDAGTFSLDLSKTGDGDDDGGDDDGKSSTSTPSSSATSTSGSSSLPVSSASTSSSSIQTSSSHSSSTTTASSSFSTSAQSSAVPAFSSSSQENHHTILAAHALLCFLGFAVVLPLAAVIARWGRTTTNHWFRAHWITIVALGLPTMLPGWALGLVLVSRERHKHVVNEHQIVGVVIFSLCLLQMSVGTFIRWRSSLHAKQAHPPRNVVHILLGLIIIALALYETFTGISHTMLLSSTTKKMLTIGCALWTIAVVAAYLTGLTRLRRQLDQERLGWHLPVPSRPRSPQTAAAMRDGPLVLLGSSSPSRRPGREGRDDDDIDDLLRHISSRDGPTSQAAVRASSVIEMRELERPLPISVRF</sequence>
<feature type="transmembrane region" description="Helical" evidence="8">
    <location>
        <begin position="326"/>
        <end position="348"/>
    </location>
</feature>
<evidence type="ECO:0000256" key="6">
    <source>
        <dbReference type="ARBA" id="ARBA00023136"/>
    </source>
</evidence>
<evidence type="ECO:0000256" key="1">
    <source>
        <dbReference type="ARBA" id="ARBA00004370"/>
    </source>
</evidence>
<dbReference type="InterPro" id="IPR005018">
    <property type="entry name" value="DOMON_domain"/>
</dbReference>
<keyword evidence="12" id="KW-1185">Reference proteome</keyword>
<evidence type="ECO:0000256" key="3">
    <source>
        <dbReference type="ARBA" id="ARBA00022692"/>
    </source>
</evidence>
<evidence type="ECO:0000256" key="4">
    <source>
        <dbReference type="ARBA" id="ARBA00022982"/>
    </source>
</evidence>
<feature type="compositionally biased region" description="Low complexity" evidence="7">
    <location>
        <begin position="183"/>
        <end position="229"/>
    </location>
</feature>
<dbReference type="PANTHER" id="PTHR47797">
    <property type="entry name" value="DEHYDROGENASE, PUTATIVE (AFU_ORTHOLOGUE AFUA_8G05805)-RELATED"/>
    <property type="match status" value="1"/>
</dbReference>
<dbReference type="STRING" id="745531.A0A0C3PIX7"/>
<dbReference type="SUPFAM" id="SSF49344">
    <property type="entry name" value="CBD9-like"/>
    <property type="match status" value="1"/>
</dbReference>
<dbReference type="Pfam" id="PF03188">
    <property type="entry name" value="Cytochrom_B561"/>
    <property type="match status" value="1"/>
</dbReference>
<dbReference type="HOGENOM" id="CLU_038404_0_0_1"/>
<dbReference type="Pfam" id="PF16010">
    <property type="entry name" value="CDH-cyt"/>
    <property type="match status" value="1"/>
</dbReference>
<name>A0A0C3PIX7_PHLG1</name>
<feature type="transmembrane region" description="Helical" evidence="8">
    <location>
        <begin position="360"/>
        <end position="378"/>
    </location>
</feature>
<keyword evidence="9" id="KW-0732">Signal</keyword>
<feature type="transmembrane region" description="Helical" evidence="8">
    <location>
        <begin position="291"/>
        <end position="314"/>
    </location>
</feature>
<dbReference type="Proteomes" id="UP000053257">
    <property type="component" value="Unassembled WGS sequence"/>
</dbReference>
<evidence type="ECO:0000256" key="9">
    <source>
        <dbReference type="SAM" id="SignalP"/>
    </source>
</evidence>
<feature type="region of interest" description="Disordered" evidence="7">
    <location>
        <begin position="163"/>
        <end position="229"/>
    </location>
</feature>
<keyword evidence="2" id="KW-0813">Transport</keyword>
<dbReference type="OrthoDB" id="366214at2759"/>
<organism evidence="11 12">
    <name type="scientific">Phlebiopsis gigantea (strain 11061_1 CR5-6)</name>
    <name type="common">White-rot fungus</name>
    <name type="synonym">Peniophora gigantea</name>
    <dbReference type="NCBI Taxonomy" id="745531"/>
    <lineage>
        <taxon>Eukaryota</taxon>
        <taxon>Fungi</taxon>
        <taxon>Dikarya</taxon>
        <taxon>Basidiomycota</taxon>
        <taxon>Agaricomycotina</taxon>
        <taxon>Agaricomycetes</taxon>
        <taxon>Polyporales</taxon>
        <taxon>Phanerochaetaceae</taxon>
        <taxon>Phlebiopsis</taxon>
    </lineage>
</organism>
<dbReference type="EMBL" id="KN840528">
    <property type="protein sequence ID" value="KIP06003.1"/>
    <property type="molecule type" value="Genomic_DNA"/>
</dbReference>
<gene>
    <name evidence="11" type="ORF">PHLGIDRAFT_478785</name>
</gene>
<keyword evidence="6 8" id="KW-0472">Membrane</keyword>
<dbReference type="PROSITE" id="PS50939">
    <property type="entry name" value="CYTOCHROME_B561"/>
    <property type="match status" value="1"/>
</dbReference>
<proteinExistence type="predicted"/>
<dbReference type="CDD" id="cd09630">
    <property type="entry name" value="CDH_like_cytochrome"/>
    <property type="match status" value="1"/>
</dbReference>
<dbReference type="AlphaFoldDB" id="A0A0C3PIX7"/>
<dbReference type="CDD" id="cd08760">
    <property type="entry name" value="Cyt_b561_FRRS1_like"/>
    <property type="match status" value="1"/>
</dbReference>
<comment type="subcellular location">
    <subcellularLocation>
        <location evidence="1">Membrane</location>
    </subcellularLocation>
</comment>
<keyword evidence="5 8" id="KW-1133">Transmembrane helix</keyword>
<feature type="compositionally biased region" description="Low complexity" evidence="7">
    <location>
        <begin position="450"/>
        <end position="463"/>
    </location>
</feature>
<dbReference type="PANTHER" id="PTHR47797:SF3">
    <property type="entry name" value="CYTOCHROME B561 DOMAIN-CONTAINING PROTEIN"/>
    <property type="match status" value="1"/>
</dbReference>
<evidence type="ECO:0000313" key="12">
    <source>
        <dbReference type="Proteomes" id="UP000053257"/>
    </source>
</evidence>
<feature type="region of interest" description="Disordered" evidence="7">
    <location>
        <begin position="432"/>
        <end position="475"/>
    </location>
</feature>
<evidence type="ECO:0000256" key="2">
    <source>
        <dbReference type="ARBA" id="ARBA00022448"/>
    </source>
</evidence>